<keyword evidence="7 8" id="KW-0472">Membrane</keyword>
<keyword evidence="2" id="KW-1003">Cell membrane</keyword>
<dbReference type="RefSeq" id="WP_192705889.1">
    <property type="nucleotide sequence ID" value="NZ_BAABJG010000001.1"/>
</dbReference>
<feature type="transmembrane region" description="Helical" evidence="8">
    <location>
        <begin position="96"/>
        <end position="118"/>
    </location>
</feature>
<keyword evidence="3 10" id="KW-0328">Glycosyltransferase</keyword>
<feature type="transmembrane region" description="Helical" evidence="8">
    <location>
        <begin position="384"/>
        <end position="407"/>
    </location>
</feature>
<dbReference type="InterPro" id="IPR038731">
    <property type="entry name" value="RgtA/B/C-like"/>
</dbReference>
<feature type="domain" description="Glycosyltransferase RgtA/B/C/D-like" evidence="9">
    <location>
        <begin position="79"/>
        <end position="229"/>
    </location>
</feature>
<dbReference type="EC" id="2.4.-.-" evidence="10"/>
<dbReference type="EMBL" id="JBHTLU010000055">
    <property type="protein sequence ID" value="MFD1225063.1"/>
    <property type="molecule type" value="Genomic_DNA"/>
</dbReference>
<feature type="transmembrane region" description="Helical" evidence="8">
    <location>
        <begin position="138"/>
        <end position="161"/>
    </location>
</feature>
<evidence type="ECO:0000256" key="2">
    <source>
        <dbReference type="ARBA" id="ARBA00022475"/>
    </source>
</evidence>
<comment type="subcellular location">
    <subcellularLocation>
        <location evidence="1">Cell membrane</location>
        <topology evidence="1">Multi-pass membrane protein</topology>
    </subcellularLocation>
</comment>
<proteinExistence type="predicted"/>
<evidence type="ECO:0000256" key="1">
    <source>
        <dbReference type="ARBA" id="ARBA00004651"/>
    </source>
</evidence>
<feature type="transmembrane region" description="Helical" evidence="8">
    <location>
        <begin position="216"/>
        <end position="235"/>
    </location>
</feature>
<organism evidence="10 11">
    <name type="scientific">Paenibacillus vulneris</name>
    <dbReference type="NCBI Taxonomy" id="1133364"/>
    <lineage>
        <taxon>Bacteria</taxon>
        <taxon>Bacillati</taxon>
        <taxon>Bacillota</taxon>
        <taxon>Bacilli</taxon>
        <taxon>Bacillales</taxon>
        <taxon>Paenibacillaceae</taxon>
        <taxon>Paenibacillus</taxon>
    </lineage>
</organism>
<feature type="transmembrane region" description="Helical" evidence="8">
    <location>
        <begin position="173"/>
        <end position="201"/>
    </location>
</feature>
<evidence type="ECO:0000259" key="9">
    <source>
        <dbReference type="Pfam" id="PF13231"/>
    </source>
</evidence>
<evidence type="ECO:0000256" key="3">
    <source>
        <dbReference type="ARBA" id="ARBA00022676"/>
    </source>
</evidence>
<evidence type="ECO:0000256" key="4">
    <source>
        <dbReference type="ARBA" id="ARBA00022679"/>
    </source>
</evidence>
<keyword evidence="6 8" id="KW-1133">Transmembrane helix</keyword>
<dbReference type="Pfam" id="PF13231">
    <property type="entry name" value="PMT_2"/>
    <property type="match status" value="1"/>
</dbReference>
<protein>
    <submittedName>
        <fullName evidence="10">Glycosyltransferase family 39 protein</fullName>
        <ecNumber evidence="10">2.4.-.-</ecNumber>
    </submittedName>
</protein>
<name>A0ABW3UVY8_9BACL</name>
<dbReference type="Proteomes" id="UP001597180">
    <property type="component" value="Unassembled WGS sequence"/>
</dbReference>
<keyword evidence="11" id="KW-1185">Reference proteome</keyword>
<feature type="transmembrane region" description="Helical" evidence="8">
    <location>
        <begin position="16"/>
        <end position="37"/>
    </location>
</feature>
<gene>
    <name evidence="10" type="ORF">ACFQ4B_33790</name>
</gene>
<reference evidence="11" key="1">
    <citation type="journal article" date="2019" name="Int. J. Syst. Evol. Microbiol.">
        <title>The Global Catalogue of Microorganisms (GCM) 10K type strain sequencing project: providing services to taxonomists for standard genome sequencing and annotation.</title>
        <authorList>
            <consortium name="The Broad Institute Genomics Platform"/>
            <consortium name="The Broad Institute Genome Sequencing Center for Infectious Disease"/>
            <person name="Wu L."/>
            <person name="Ma J."/>
        </authorList>
    </citation>
    <scope>NUCLEOTIDE SEQUENCE [LARGE SCALE GENOMIC DNA]</scope>
    <source>
        <strain evidence="11">CCUG 53270</strain>
    </source>
</reference>
<accession>A0ABW3UVY8</accession>
<dbReference type="PANTHER" id="PTHR33908">
    <property type="entry name" value="MANNOSYLTRANSFERASE YKCB-RELATED"/>
    <property type="match status" value="1"/>
</dbReference>
<sequence>MSLLVRIYHKYKNRDFIFTIPLVILALDQILGYYFWILRSGQGLPQSEDGQWYIDYASALLNHFAIGTQMNDLMYLGYNLLLTLLLALFKDPAKIVFIQAVTAGLSVILVFKITRMLFNRTAAIIASYFYYDAWEVTLWSMYILSDSFFISLLLLCIFLLLKVYESNKRIYKILFVVSSLYMVVFRPTGIVMMAFILLYIVIRTNRQTLLRMLKTYRYVLGGCALAAVAACIYLFSGNALDPLISSLQFNAKKVLYNIYAKGWIYDKATPHDHYFKPNYDINIFNSLILSFLINNWDHISIIYGKRVIAFLGRWVWETNVTSLHGIKVLAEHLLPTLLFLTGTVMAIVNGKFRKSSIIWLSALAIFIFCIVLFIDAMYRYRAPAIPFIAIAAGYGAERILYGVFVIAKKYAGKLSRYGTRKSVNSDSGF</sequence>
<keyword evidence="4 10" id="KW-0808">Transferase</keyword>
<keyword evidence="5 8" id="KW-0812">Transmembrane</keyword>
<feature type="transmembrane region" description="Helical" evidence="8">
    <location>
        <begin position="357"/>
        <end position="378"/>
    </location>
</feature>
<comment type="caution">
    <text evidence="10">The sequence shown here is derived from an EMBL/GenBank/DDBJ whole genome shotgun (WGS) entry which is preliminary data.</text>
</comment>
<evidence type="ECO:0000313" key="11">
    <source>
        <dbReference type="Proteomes" id="UP001597180"/>
    </source>
</evidence>
<evidence type="ECO:0000256" key="7">
    <source>
        <dbReference type="ARBA" id="ARBA00023136"/>
    </source>
</evidence>
<evidence type="ECO:0000256" key="6">
    <source>
        <dbReference type="ARBA" id="ARBA00022989"/>
    </source>
</evidence>
<evidence type="ECO:0000313" key="10">
    <source>
        <dbReference type="EMBL" id="MFD1225063.1"/>
    </source>
</evidence>
<dbReference type="GO" id="GO:0016757">
    <property type="term" value="F:glycosyltransferase activity"/>
    <property type="evidence" value="ECO:0007669"/>
    <property type="project" value="UniProtKB-KW"/>
</dbReference>
<dbReference type="PANTHER" id="PTHR33908:SF11">
    <property type="entry name" value="MEMBRANE PROTEIN"/>
    <property type="match status" value="1"/>
</dbReference>
<evidence type="ECO:0000256" key="5">
    <source>
        <dbReference type="ARBA" id="ARBA00022692"/>
    </source>
</evidence>
<evidence type="ECO:0000256" key="8">
    <source>
        <dbReference type="SAM" id="Phobius"/>
    </source>
</evidence>
<dbReference type="InterPro" id="IPR050297">
    <property type="entry name" value="LipidA_mod_glycosyltrf_83"/>
</dbReference>